<keyword evidence="2" id="KW-1185">Reference proteome</keyword>
<accession>A0A422N6T2</accession>
<protein>
    <submittedName>
        <fullName evidence="1">Uncharacterized protein</fullName>
    </submittedName>
</protein>
<dbReference type="Proteomes" id="UP000283634">
    <property type="component" value="Unassembled WGS sequence"/>
</dbReference>
<sequence>MENVVQEIEGRTVPALGDRNEGEVCDNDTLAAPTTSSGLINMRQRPQDTEPDIPEELYNVPKSRAMEEMPQWYRETLVETEPLIQAYDLTHDPLEVRESAQVEYY</sequence>
<dbReference type="GeneID" id="40331129"/>
<evidence type="ECO:0000313" key="1">
    <source>
        <dbReference type="EMBL" id="RNF01146.1"/>
    </source>
</evidence>
<evidence type="ECO:0000313" key="2">
    <source>
        <dbReference type="Proteomes" id="UP000283634"/>
    </source>
</evidence>
<gene>
    <name evidence="1" type="ORF">TraAM80_07196</name>
</gene>
<dbReference type="RefSeq" id="XP_029236167.1">
    <property type="nucleotide sequence ID" value="XM_029384002.1"/>
</dbReference>
<comment type="caution">
    <text evidence="1">The sequence shown here is derived from an EMBL/GenBank/DDBJ whole genome shotgun (WGS) entry which is preliminary data.</text>
</comment>
<reference evidence="1 2" key="1">
    <citation type="journal article" date="2018" name="BMC Genomics">
        <title>Genomic comparison of Trypanosoma conorhini and Trypanosoma rangeli to Trypanosoma cruzi strains of high and low virulence.</title>
        <authorList>
            <person name="Bradwell K.R."/>
            <person name="Koparde V.N."/>
            <person name="Matveyev A.V."/>
            <person name="Serrano M.G."/>
            <person name="Alves J.M."/>
            <person name="Parikh H."/>
            <person name="Huang B."/>
            <person name="Lee V."/>
            <person name="Espinosa-Alvarez O."/>
            <person name="Ortiz P.A."/>
            <person name="Costa-Martins A.G."/>
            <person name="Teixeira M.M."/>
            <person name="Buck G.A."/>
        </authorList>
    </citation>
    <scope>NUCLEOTIDE SEQUENCE [LARGE SCALE GENOMIC DNA]</scope>
    <source>
        <strain evidence="1 2">AM80</strain>
    </source>
</reference>
<organism evidence="1 2">
    <name type="scientific">Trypanosoma rangeli</name>
    <dbReference type="NCBI Taxonomy" id="5698"/>
    <lineage>
        <taxon>Eukaryota</taxon>
        <taxon>Discoba</taxon>
        <taxon>Euglenozoa</taxon>
        <taxon>Kinetoplastea</taxon>
        <taxon>Metakinetoplastina</taxon>
        <taxon>Trypanosomatida</taxon>
        <taxon>Trypanosomatidae</taxon>
        <taxon>Trypanosoma</taxon>
        <taxon>Herpetosoma</taxon>
    </lineage>
</organism>
<dbReference type="VEuPathDB" id="TriTrypDB:TRSC58_00304"/>
<dbReference type="AlphaFoldDB" id="A0A422N6T2"/>
<name>A0A422N6T2_TRYRA</name>
<proteinExistence type="predicted"/>
<dbReference type="EMBL" id="MKGL01000289">
    <property type="protein sequence ID" value="RNF01146.1"/>
    <property type="molecule type" value="Genomic_DNA"/>
</dbReference>